<dbReference type="Gene3D" id="2.180.10.10">
    <property type="entry name" value="RHS repeat-associated core"/>
    <property type="match status" value="1"/>
</dbReference>
<dbReference type="AlphaFoldDB" id="A0A368K9C7"/>
<dbReference type="EMBL" id="QFWQ01000021">
    <property type="protein sequence ID" value="RCS28549.1"/>
    <property type="molecule type" value="Genomic_DNA"/>
</dbReference>
<dbReference type="InterPro" id="IPR022385">
    <property type="entry name" value="Rhs_assc_core"/>
</dbReference>
<sequence>MLSAGVAHAGTHHYYYTDPQGTVLAKADASGTVIATYDYAPYGSQALGTAPNGPGYTGHVNDPDTGFVYMQARYYDPAVG</sequence>
<feature type="domain" description="Teneurin-like YD-shell" evidence="2">
    <location>
        <begin position="8"/>
        <end position="80"/>
    </location>
</feature>
<name>A0A368K9C7_9GAMM</name>
<dbReference type="NCBIfam" id="TIGR03696">
    <property type="entry name" value="Rhs_assc_core"/>
    <property type="match status" value="1"/>
</dbReference>
<keyword evidence="1" id="KW-0677">Repeat</keyword>
<proteinExistence type="predicted"/>
<reference evidence="3 4" key="1">
    <citation type="submission" date="2018-05" db="EMBL/GenBank/DDBJ databases">
        <title>Draft genome sequence of Rhodanobacter denitrificans Yn1 isolated from gold copper mine.</title>
        <authorList>
            <person name="Yang N."/>
            <person name="Mazhar H.S."/>
            <person name="Rensing C."/>
        </authorList>
    </citation>
    <scope>NUCLEOTIDE SEQUENCE [LARGE SCALE GENOMIC DNA]</scope>
    <source>
        <strain evidence="3 4">Yn1</strain>
    </source>
</reference>
<evidence type="ECO:0000256" key="1">
    <source>
        <dbReference type="ARBA" id="ARBA00022737"/>
    </source>
</evidence>
<comment type="caution">
    <text evidence="3">The sequence shown here is derived from an EMBL/GenBank/DDBJ whole genome shotgun (WGS) entry which is preliminary data.</text>
</comment>
<keyword evidence="4" id="KW-1185">Reference proteome</keyword>
<accession>A0A368K9C7</accession>
<feature type="non-terminal residue" evidence="3">
    <location>
        <position position="80"/>
    </location>
</feature>
<evidence type="ECO:0000259" key="2">
    <source>
        <dbReference type="Pfam" id="PF25023"/>
    </source>
</evidence>
<gene>
    <name evidence="3" type="ORF">DEO45_16320</name>
</gene>
<organism evidence="3 4">
    <name type="scientific">Rhodanobacter denitrificans</name>
    <dbReference type="NCBI Taxonomy" id="666685"/>
    <lineage>
        <taxon>Bacteria</taxon>
        <taxon>Pseudomonadati</taxon>
        <taxon>Pseudomonadota</taxon>
        <taxon>Gammaproteobacteria</taxon>
        <taxon>Lysobacterales</taxon>
        <taxon>Rhodanobacteraceae</taxon>
        <taxon>Rhodanobacter</taxon>
    </lineage>
</organism>
<evidence type="ECO:0000313" key="4">
    <source>
        <dbReference type="Proteomes" id="UP000252387"/>
    </source>
</evidence>
<dbReference type="InterPro" id="IPR056823">
    <property type="entry name" value="TEN-like_YD-shell"/>
</dbReference>
<dbReference type="Proteomes" id="UP000252387">
    <property type="component" value="Unassembled WGS sequence"/>
</dbReference>
<evidence type="ECO:0000313" key="3">
    <source>
        <dbReference type="EMBL" id="RCS28549.1"/>
    </source>
</evidence>
<dbReference type="Pfam" id="PF25023">
    <property type="entry name" value="TEN_YD-shell"/>
    <property type="match status" value="1"/>
</dbReference>
<protein>
    <recommendedName>
        <fullName evidence="2">Teneurin-like YD-shell domain-containing protein</fullName>
    </recommendedName>
</protein>